<feature type="compositionally biased region" description="Polar residues" evidence="1">
    <location>
        <begin position="32"/>
        <end position="43"/>
    </location>
</feature>
<reference evidence="2" key="2">
    <citation type="submission" date="2021-03" db="UniProtKB">
        <authorList>
            <consortium name="EnsemblPlants"/>
        </authorList>
    </citation>
    <scope>IDENTIFICATION</scope>
</reference>
<dbReference type="Proteomes" id="UP000596661">
    <property type="component" value="Chromosome 8"/>
</dbReference>
<name>A0A803QBU8_CANSA</name>
<evidence type="ECO:0000256" key="1">
    <source>
        <dbReference type="SAM" id="MobiDB-lite"/>
    </source>
</evidence>
<dbReference type="EnsemblPlants" id="evm.model.08.621">
    <property type="protein sequence ID" value="cds.evm.model.08.621"/>
    <property type="gene ID" value="evm.TU.08.621"/>
</dbReference>
<feature type="compositionally biased region" description="Basic residues" evidence="1">
    <location>
        <begin position="16"/>
        <end position="27"/>
    </location>
</feature>
<dbReference type="AlphaFoldDB" id="A0A803QBU8"/>
<protein>
    <submittedName>
        <fullName evidence="2">Uncharacterized protein</fullName>
    </submittedName>
</protein>
<organism evidence="2 3">
    <name type="scientific">Cannabis sativa</name>
    <name type="common">Hemp</name>
    <name type="synonym">Marijuana</name>
    <dbReference type="NCBI Taxonomy" id="3483"/>
    <lineage>
        <taxon>Eukaryota</taxon>
        <taxon>Viridiplantae</taxon>
        <taxon>Streptophyta</taxon>
        <taxon>Embryophyta</taxon>
        <taxon>Tracheophyta</taxon>
        <taxon>Spermatophyta</taxon>
        <taxon>Magnoliopsida</taxon>
        <taxon>eudicotyledons</taxon>
        <taxon>Gunneridae</taxon>
        <taxon>Pentapetalae</taxon>
        <taxon>rosids</taxon>
        <taxon>fabids</taxon>
        <taxon>Rosales</taxon>
        <taxon>Cannabaceae</taxon>
        <taxon>Cannabis</taxon>
    </lineage>
</organism>
<proteinExistence type="predicted"/>
<evidence type="ECO:0000313" key="3">
    <source>
        <dbReference type="Proteomes" id="UP000596661"/>
    </source>
</evidence>
<reference evidence="2" key="1">
    <citation type="submission" date="2018-11" db="EMBL/GenBank/DDBJ databases">
        <authorList>
            <person name="Grassa J C."/>
        </authorList>
    </citation>
    <scope>NUCLEOTIDE SEQUENCE [LARGE SCALE GENOMIC DNA]</scope>
</reference>
<feature type="compositionally biased region" description="Low complexity" evidence="1">
    <location>
        <begin position="1"/>
        <end position="15"/>
    </location>
</feature>
<evidence type="ECO:0000313" key="2">
    <source>
        <dbReference type="EnsemblPlants" id="cds.evm.model.08.621"/>
    </source>
</evidence>
<sequence>MAVTRSRSSSLSPSPKKLKKKSIKQSKFKSVAQITSKPPNQKSKVVVDVGEPSSGDAKKAKRKRNDNEDDFIVVRPRKINRVDPFNPYAILFTSKSPKEFSQESLILFFTFSEPNPSKVFRETNLFPRSLVKHTPIPSSYQWQS</sequence>
<keyword evidence="3" id="KW-1185">Reference proteome</keyword>
<dbReference type="Gramene" id="evm.model.08.621">
    <property type="protein sequence ID" value="cds.evm.model.08.621"/>
    <property type="gene ID" value="evm.TU.08.621"/>
</dbReference>
<dbReference type="EMBL" id="UZAU01000689">
    <property type="status" value="NOT_ANNOTATED_CDS"/>
    <property type="molecule type" value="Genomic_DNA"/>
</dbReference>
<feature type="region of interest" description="Disordered" evidence="1">
    <location>
        <begin position="1"/>
        <end position="69"/>
    </location>
</feature>
<accession>A0A803QBU8</accession>